<name>A0ABP7YZP2_9SPHI</name>
<evidence type="ECO:0000313" key="3">
    <source>
        <dbReference type="EMBL" id="GAA4144376.1"/>
    </source>
</evidence>
<reference evidence="4" key="1">
    <citation type="journal article" date="2019" name="Int. J. Syst. Evol. Microbiol.">
        <title>The Global Catalogue of Microorganisms (GCM) 10K type strain sequencing project: providing services to taxonomists for standard genome sequencing and annotation.</title>
        <authorList>
            <consortium name="The Broad Institute Genomics Platform"/>
            <consortium name="The Broad Institute Genome Sequencing Center for Infectious Disease"/>
            <person name="Wu L."/>
            <person name="Ma J."/>
        </authorList>
    </citation>
    <scope>NUCLEOTIDE SEQUENCE [LARGE SCALE GENOMIC DNA]</scope>
    <source>
        <strain evidence="4">JCM 16704</strain>
    </source>
</reference>
<organism evidence="3 4">
    <name type="scientific">Sphingobacterium kyonggiense</name>
    <dbReference type="NCBI Taxonomy" id="714075"/>
    <lineage>
        <taxon>Bacteria</taxon>
        <taxon>Pseudomonadati</taxon>
        <taxon>Bacteroidota</taxon>
        <taxon>Sphingobacteriia</taxon>
        <taxon>Sphingobacteriales</taxon>
        <taxon>Sphingobacteriaceae</taxon>
        <taxon>Sphingobacterium</taxon>
    </lineage>
</organism>
<evidence type="ECO:0000259" key="2">
    <source>
        <dbReference type="Pfam" id="PF26612"/>
    </source>
</evidence>
<dbReference type="InterPro" id="IPR058505">
    <property type="entry name" value="DUF8192"/>
</dbReference>
<comment type="caution">
    <text evidence="3">The sequence shown here is derived from an EMBL/GenBank/DDBJ whole genome shotgun (WGS) entry which is preliminary data.</text>
</comment>
<feature type="transmembrane region" description="Helical" evidence="1">
    <location>
        <begin position="24"/>
        <end position="42"/>
    </location>
</feature>
<accession>A0ABP7YZP2</accession>
<proteinExistence type="predicted"/>
<keyword evidence="4" id="KW-1185">Reference proteome</keyword>
<dbReference type="Pfam" id="PF26612">
    <property type="entry name" value="DUF8192"/>
    <property type="match status" value="1"/>
</dbReference>
<dbReference type="EMBL" id="BAAAZI010000011">
    <property type="protein sequence ID" value="GAA4144376.1"/>
    <property type="molecule type" value="Genomic_DNA"/>
</dbReference>
<dbReference type="Proteomes" id="UP001500101">
    <property type="component" value="Unassembled WGS sequence"/>
</dbReference>
<feature type="domain" description="DUF8192" evidence="2">
    <location>
        <begin position="67"/>
        <end position="141"/>
    </location>
</feature>
<sequence length="147" mass="17203">MISSCTLDGFQRLKILTFQITKTIMKRFIIVFMLFYSMNIYGQVQEFKDIPKDILEKLDSLGSDGSLLLNPNESAYFNVLFESLKRGFDFTNKKIAFFSGSNGANLSDKFNYFKDEKDRYKRNLTITYSSLKIFNTEQKRDLVDMML</sequence>
<protein>
    <recommendedName>
        <fullName evidence="2">DUF8192 domain-containing protein</fullName>
    </recommendedName>
</protein>
<evidence type="ECO:0000256" key="1">
    <source>
        <dbReference type="SAM" id="Phobius"/>
    </source>
</evidence>
<keyword evidence="1" id="KW-1133">Transmembrane helix</keyword>
<gene>
    <name evidence="3" type="ORF">GCM10022216_27230</name>
</gene>
<evidence type="ECO:0000313" key="4">
    <source>
        <dbReference type="Proteomes" id="UP001500101"/>
    </source>
</evidence>
<keyword evidence="1" id="KW-0472">Membrane</keyword>
<keyword evidence="1" id="KW-0812">Transmembrane</keyword>